<dbReference type="Proteomes" id="UP000245638">
    <property type="component" value="Unassembled WGS sequence"/>
</dbReference>
<dbReference type="Gene3D" id="2.40.390.10">
    <property type="entry name" value="CV3147-like"/>
    <property type="match status" value="1"/>
</dbReference>
<evidence type="ECO:0000259" key="2">
    <source>
        <dbReference type="Pfam" id="PF20906"/>
    </source>
</evidence>
<dbReference type="InterPro" id="IPR048350">
    <property type="entry name" value="S-Me-THD-like_C"/>
</dbReference>
<comment type="caution">
    <text evidence="3">The sequence shown here is derived from an EMBL/GenBank/DDBJ whole genome shotgun (WGS) entry which is preliminary data.</text>
</comment>
<dbReference type="Gene3D" id="3.40.1610.10">
    <property type="entry name" value="CV3147-like domain"/>
    <property type="match status" value="1"/>
</dbReference>
<evidence type="ECO:0008006" key="5">
    <source>
        <dbReference type="Google" id="ProtNLM"/>
    </source>
</evidence>
<dbReference type="InterPro" id="IPR010318">
    <property type="entry name" value="S-Me-THD_N"/>
</dbReference>
<organism evidence="3 4">
    <name type="scientific">Acidianus hospitalis</name>
    <dbReference type="NCBI Taxonomy" id="563177"/>
    <lineage>
        <taxon>Archaea</taxon>
        <taxon>Thermoproteota</taxon>
        <taxon>Thermoprotei</taxon>
        <taxon>Sulfolobales</taxon>
        <taxon>Sulfolobaceae</taxon>
        <taxon>Acidianus</taxon>
    </lineage>
</organism>
<reference evidence="3 4" key="1">
    <citation type="journal article" date="2015" name="Appl. Environ. Microbiol.">
        <title>Nanoarchaeota, Their Sulfolobales Host, and Nanoarchaeota Virus Distribution across Yellowstone National Park Hot Springs.</title>
        <authorList>
            <person name="Munson-McGee J.H."/>
            <person name="Field E.K."/>
            <person name="Bateson M."/>
            <person name="Rooney C."/>
            <person name="Stepanauskas R."/>
            <person name="Young M.J."/>
        </authorList>
    </citation>
    <scope>NUCLEOTIDE SEQUENCE [LARGE SCALE GENOMIC DNA]</scope>
    <source>
        <strain evidence="3">SCGC AC-742_N10</strain>
    </source>
</reference>
<dbReference type="InterPro" id="IPR027479">
    <property type="entry name" value="S-Me-THD_N_sf"/>
</dbReference>
<name>A0A2T9XAL4_9CREN</name>
<feature type="domain" description="S-Me-THD N-terminal" evidence="1">
    <location>
        <begin position="10"/>
        <end position="166"/>
    </location>
</feature>
<dbReference type="Pfam" id="PF20906">
    <property type="entry name" value="S-Me-THD_C"/>
    <property type="match status" value="1"/>
</dbReference>
<evidence type="ECO:0000259" key="1">
    <source>
        <dbReference type="Pfam" id="PF06032"/>
    </source>
</evidence>
<gene>
    <name evidence="3" type="ORF">DDW13_01445</name>
</gene>
<protein>
    <recommendedName>
        <fullName evidence="5">DUF917 domain-containing protein</fullName>
    </recommendedName>
</protein>
<evidence type="ECO:0000313" key="4">
    <source>
        <dbReference type="Proteomes" id="UP000245638"/>
    </source>
</evidence>
<feature type="domain" description="S-Me-THD-like C-terminal" evidence="2">
    <location>
        <begin position="171"/>
        <end position="352"/>
    </location>
</feature>
<dbReference type="InterPro" id="IPR024071">
    <property type="entry name" value="S-Me-THD_C_sf"/>
</dbReference>
<dbReference type="SUPFAM" id="SSF160991">
    <property type="entry name" value="CV3147-like"/>
    <property type="match status" value="1"/>
</dbReference>
<dbReference type="AlphaFoldDB" id="A0A2T9XAL4"/>
<sequence length="360" mass="39722">METYRLKIGDINNLAIGSSLLGSGGGGDPYIGVSMLKNELEKRKTDVEIIIGINELNKNEYLVSTAMMGATTISIEKPPNGNEVLMAMRTYIRIAGKNISYITPVEVGGENSITPLISSLKTGIPVLDGDGMGRAFPELQMTTFYFYGISPSPLVLVDERDNVSVIYGIDGLWSERIARAVTLRYGGSSYVISYGMSLRDYATSYIPNTLSLSIEIGELLNEHKLDEVLDKLHGVILFKGKIVDVWKGLDKGFSKGYVLIEGLDEYKNMNLRIHFQNEFIVTIINESVAASAPDIISLLDLFSLKPITTDRVKYGQKVIVVGIPAHEKLKTEKALKYVGPKAFGYNIEYSPLTSKKKLFL</sequence>
<dbReference type="Pfam" id="PF06032">
    <property type="entry name" value="S-Me-THD_N"/>
    <property type="match status" value="1"/>
</dbReference>
<accession>A0A2T9XAL4</accession>
<proteinExistence type="predicted"/>
<evidence type="ECO:0000313" key="3">
    <source>
        <dbReference type="EMBL" id="PVU77098.1"/>
    </source>
</evidence>
<dbReference type="EMBL" id="QEFD01000050">
    <property type="protein sequence ID" value="PVU77098.1"/>
    <property type="molecule type" value="Genomic_DNA"/>
</dbReference>